<proteinExistence type="predicted"/>
<accession>A0A316VFR5</accession>
<name>A0A316VFR5_9BASI</name>
<gene>
    <name evidence="1" type="ORF">FA14DRAFT_671</name>
</gene>
<dbReference type="EMBL" id="KZ819602">
    <property type="protein sequence ID" value="PWN36459.1"/>
    <property type="molecule type" value="Genomic_DNA"/>
</dbReference>
<evidence type="ECO:0000313" key="2">
    <source>
        <dbReference type="Proteomes" id="UP000245771"/>
    </source>
</evidence>
<dbReference type="RefSeq" id="XP_025356761.1">
    <property type="nucleotide sequence ID" value="XM_025502676.1"/>
</dbReference>
<protein>
    <submittedName>
        <fullName evidence="1">Uncharacterized protein</fullName>
    </submittedName>
</protein>
<reference evidence="1 2" key="1">
    <citation type="journal article" date="2018" name="Mol. Biol. Evol.">
        <title>Broad Genomic Sampling Reveals a Smut Pathogenic Ancestry of the Fungal Clade Ustilaginomycotina.</title>
        <authorList>
            <person name="Kijpornyongpan T."/>
            <person name="Mondo S.J."/>
            <person name="Barry K."/>
            <person name="Sandor L."/>
            <person name="Lee J."/>
            <person name="Lipzen A."/>
            <person name="Pangilinan J."/>
            <person name="LaButti K."/>
            <person name="Hainaut M."/>
            <person name="Henrissat B."/>
            <person name="Grigoriev I.V."/>
            <person name="Spatafora J.W."/>
            <person name="Aime M.C."/>
        </authorList>
    </citation>
    <scope>NUCLEOTIDE SEQUENCE [LARGE SCALE GENOMIC DNA]</scope>
    <source>
        <strain evidence="1 2">MCA 3882</strain>
    </source>
</reference>
<dbReference type="InParanoid" id="A0A316VFR5"/>
<evidence type="ECO:0000313" key="1">
    <source>
        <dbReference type="EMBL" id="PWN36459.1"/>
    </source>
</evidence>
<sequence>MANTIVSETGIRTDEGVSVDREDEKSLLYEWFTMFWKTLHESLQSQSNSRGIPSLDYNREGKKICEGNCEEKQNHLIAASLAKDLAAHQQTETLFHADSKSQKSKVSMKKSSFGQTKEQSQILNTIYTTSLVKRKKYDRLKALRKKQKVHLAVASVI</sequence>
<keyword evidence="2" id="KW-1185">Reference proteome</keyword>
<dbReference type="Proteomes" id="UP000245771">
    <property type="component" value="Unassembled WGS sequence"/>
</dbReference>
<dbReference type="OrthoDB" id="5600002at2759"/>
<organism evidence="1 2">
    <name type="scientific">Meira miltonrushii</name>
    <dbReference type="NCBI Taxonomy" id="1280837"/>
    <lineage>
        <taxon>Eukaryota</taxon>
        <taxon>Fungi</taxon>
        <taxon>Dikarya</taxon>
        <taxon>Basidiomycota</taxon>
        <taxon>Ustilaginomycotina</taxon>
        <taxon>Exobasidiomycetes</taxon>
        <taxon>Exobasidiales</taxon>
        <taxon>Brachybasidiaceae</taxon>
        <taxon>Meira</taxon>
    </lineage>
</organism>
<dbReference type="GeneID" id="37024457"/>
<dbReference type="AlphaFoldDB" id="A0A316VFR5"/>